<dbReference type="InterPro" id="IPR029028">
    <property type="entry name" value="Alpha/beta_knot_MTases"/>
</dbReference>
<dbReference type="Pfam" id="PF00588">
    <property type="entry name" value="SpoU_methylase"/>
    <property type="match status" value="1"/>
</dbReference>
<dbReference type="OrthoDB" id="270651at2759"/>
<evidence type="ECO:0000313" key="6">
    <source>
        <dbReference type="Proteomes" id="UP000070544"/>
    </source>
</evidence>
<dbReference type="GO" id="GO:0006396">
    <property type="term" value="P:RNA processing"/>
    <property type="evidence" value="ECO:0007669"/>
    <property type="project" value="InterPro"/>
</dbReference>
<dbReference type="GO" id="GO:0003723">
    <property type="term" value="F:RNA binding"/>
    <property type="evidence" value="ECO:0007669"/>
    <property type="project" value="InterPro"/>
</dbReference>
<keyword evidence="6" id="KW-1185">Reference proteome</keyword>
<accession>A0A139A137</accession>
<evidence type="ECO:0000313" key="5">
    <source>
        <dbReference type="EMBL" id="KXS10497.1"/>
    </source>
</evidence>
<protein>
    <recommendedName>
        <fullName evidence="4">tRNA/rRNA methyltransferase SpoU type domain-containing protein</fullName>
    </recommendedName>
</protein>
<dbReference type="EMBL" id="KQ965821">
    <property type="protein sequence ID" value="KXS10497.1"/>
    <property type="molecule type" value="Genomic_DNA"/>
</dbReference>
<dbReference type="InterPro" id="IPR029064">
    <property type="entry name" value="Ribosomal_eL30-like_sf"/>
</dbReference>
<dbReference type="SUPFAM" id="SSF55315">
    <property type="entry name" value="L30e-like"/>
    <property type="match status" value="1"/>
</dbReference>
<dbReference type="Proteomes" id="UP000070544">
    <property type="component" value="Unassembled WGS sequence"/>
</dbReference>
<dbReference type="SUPFAM" id="SSF75217">
    <property type="entry name" value="alpha/beta knot"/>
    <property type="match status" value="2"/>
</dbReference>
<dbReference type="STRING" id="1344416.A0A139A137"/>
<reference evidence="5 6" key="1">
    <citation type="journal article" date="2015" name="Genome Biol. Evol.">
        <title>Phylogenomic analyses indicate that early fungi evolved digesting cell walls of algal ancestors of land plants.</title>
        <authorList>
            <person name="Chang Y."/>
            <person name="Wang S."/>
            <person name="Sekimoto S."/>
            <person name="Aerts A.L."/>
            <person name="Choi C."/>
            <person name="Clum A."/>
            <person name="LaButti K.M."/>
            <person name="Lindquist E.A."/>
            <person name="Yee Ngan C."/>
            <person name="Ohm R.A."/>
            <person name="Salamov A.A."/>
            <person name="Grigoriev I.V."/>
            <person name="Spatafora J.W."/>
            <person name="Berbee M.L."/>
        </authorList>
    </citation>
    <scope>NUCLEOTIDE SEQUENCE [LARGE SCALE GENOMIC DNA]</scope>
    <source>
        <strain evidence="5 6">JEL478</strain>
    </source>
</reference>
<evidence type="ECO:0000259" key="4">
    <source>
        <dbReference type="Pfam" id="PF00588"/>
    </source>
</evidence>
<evidence type="ECO:0000256" key="1">
    <source>
        <dbReference type="ARBA" id="ARBA00022603"/>
    </source>
</evidence>
<dbReference type="InterPro" id="IPR051259">
    <property type="entry name" value="rRNA_Methyltransferase"/>
</dbReference>
<name>A0A139A137_GONPJ</name>
<evidence type="ECO:0000256" key="2">
    <source>
        <dbReference type="ARBA" id="ARBA00022679"/>
    </source>
</evidence>
<dbReference type="AlphaFoldDB" id="A0A139A137"/>
<organism evidence="5 6">
    <name type="scientific">Gonapodya prolifera (strain JEL478)</name>
    <name type="common">Monoblepharis prolifera</name>
    <dbReference type="NCBI Taxonomy" id="1344416"/>
    <lineage>
        <taxon>Eukaryota</taxon>
        <taxon>Fungi</taxon>
        <taxon>Fungi incertae sedis</taxon>
        <taxon>Chytridiomycota</taxon>
        <taxon>Chytridiomycota incertae sedis</taxon>
        <taxon>Monoblepharidomycetes</taxon>
        <taxon>Monoblepharidales</taxon>
        <taxon>Gonapodyaceae</taxon>
        <taxon>Gonapodya</taxon>
    </lineage>
</organism>
<dbReference type="GO" id="GO:0008173">
    <property type="term" value="F:RNA methyltransferase activity"/>
    <property type="evidence" value="ECO:0007669"/>
    <property type="project" value="InterPro"/>
</dbReference>
<dbReference type="PANTHER" id="PTHR43191:SF12">
    <property type="entry name" value="RRNA METHYLASE"/>
    <property type="match status" value="1"/>
</dbReference>
<feature type="compositionally biased region" description="Basic and acidic residues" evidence="3">
    <location>
        <begin position="224"/>
        <end position="233"/>
    </location>
</feature>
<dbReference type="InterPro" id="IPR001537">
    <property type="entry name" value="SpoU_MeTrfase"/>
</dbReference>
<keyword evidence="1" id="KW-0489">Methyltransferase</keyword>
<keyword evidence="2" id="KW-0808">Transferase</keyword>
<feature type="region of interest" description="Disordered" evidence="3">
    <location>
        <begin position="221"/>
        <end position="291"/>
    </location>
</feature>
<evidence type="ECO:0000256" key="3">
    <source>
        <dbReference type="SAM" id="MobiDB-lite"/>
    </source>
</evidence>
<sequence length="378" mass="41410">MEPRPSEEPSHQTPSAVTFIPVSDASSPILADYRDLKSPSLRENEFRGRTTLFIAEGETVTRTVLSEGSLYPVRSVILTEHHRDKMADVWEDLTKRLVSTTTNGSGNQQQVPIPIYVAPQPLLEQLTGFHFHRGVLASVDIPPPPPLTDILSTSDVAVVLQRVNGIDNVGSIFRNVACLAGKDRSCVLLTRDCCHPLYRKAVRVSVGHAARVRFGIIDGWDESAPSRDDHEHEQEDDPWEGPSEGQYAVGKTVRTKPTKRERKLMRQESRRATAINQETEGDVEANRASGDPPPDPLTLLEQHGFTTIAFTPNPHATDIRSIPRGSLAKPAIIVGAEGPGLDTSTIRRAQLKIRIPMAEGADSLNVATSVAIALSWLV</sequence>
<dbReference type="InterPro" id="IPR029026">
    <property type="entry name" value="tRNA_m1G_MTases_N"/>
</dbReference>
<feature type="compositionally biased region" description="Basic residues" evidence="3">
    <location>
        <begin position="253"/>
        <end position="263"/>
    </location>
</feature>
<feature type="domain" description="tRNA/rRNA methyltransferase SpoU type" evidence="4">
    <location>
        <begin position="297"/>
        <end position="374"/>
    </location>
</feature>
<proteinExistence type="predicted"/>
<dbReference type="Gene3D" id="3.40.1280.10">
    <property type="match status" value="1"/>
</dbReference>
<dbReference type="PANTHER" id="PTHR43191">
    <property type="entry name" value="RRNA METHYLTRANSFERASE 3"/>
    <property type="match status" value="1"/>
</dbReference>
<gene>
    <name evidence="5" type="ORF">M427DRAFT_73900</name>
</gene>
<dbReference type="GO" id="GO:0032259">
    <property type="term" value="P:methylation"/>
    <property type="evidence" value="ECO:0007669"/>
    <property type="project" value="UniProtKB-KW"/>
</dbReference>